<feature type="transmembrane region" description="Helical" evidence="1">
    <location>
        <begin position="86"/>
        <end position="108"/>
    </location>
</feature>
<dbReference type="Proteomes" id="UP000577362">
    <property type="component" value="Unassembled WGS sequence"/>
</dbReference>
<name>A0A840BV45_9HYPH</name>
<feature type="transmembrane region" description="Helical" evidence="1">
    <location>
        <begin position="23"/>
        <end position="42"/>
    </location>
</feature>
<dbReference type="PIRSF" id="PIRSF029509">
    <property type="entry name" value="UCP029509"/>
    <property type="match status" value="1"/>
</dbReference>
<feature type="domain" description="DUF2231" evidence="2">
    <location>
        <begin position="17"/>
        <end position="151"/>
    </location>
</feature>
<proteinExistence type="predicted"/>
<keyword evidence="4" id="KW-1185">Reference proteome</keyword>
<protein>
    <submittedName>
        <fullName evidence="3">Putative membrane protein</fullName>
    </submittedName>
</protein>
<dbReference type="Pfam" id="PF09990">
    <property type="entry name" value="DUF2231"/>
    <property type="match status" value="1"/>
</dbReference>
<keyword evidence="1" id="KW-0472">Membrane</keyword>
<reference evidence="3 4" key="1">
    <citation type="submission" date="2020-08" db="EMBL/GenBank/DDBJ databases">
        <title>Genomic Encyclopedia of Type Strains, Phase IV (KMG-IV): sequencing the most valuable type-strain genomes for metagenomic binning, comparative biology and taxonomic classification.</title>
        <authorList>
            <person name="Goeker M."/>
        </authorList>
    </citation>
    <scope>NUCLEOTIDE SEQUENCE [LARGE SCALE GENOMIC DNA]</scope>
    <source>
        <strain evidence="3 4">DSM 103737</strain>
    </source>
</reference>
<dbReference type="AlphaFoldDB" id="A0A840BV45"/>
<accession>A0A840BV45</accession>
<evidence type="ECO:0000313" key="4">
    <source>
        <dbReference type="Proteomes" id="UP000577362"/>
    </source>
</evidence>
<evidence type="ECO:0000259" key="2">
    <source>
        <dbReference type="Pfam" id="PF09990"/>
    </source>
</evidence>
<keyword evidence="1" id="KW-1133">Transmembrane helix</keyword>
<comment type="caution">
    <text evidence="3">The sequence shown here is derived from an EMBL/GenBank/DDBJ whole genome shotgun (WGS) entry which is preliminary data.</text>
</comment>
<sequence length="171" mass="17366">MDPHYATGSGSAAAVGRHPIHPLLVPLPIGLLMGALVADIVFAMTQDPFWARGAYWLLVGGGVTGVLAGAAGLVELLGVRRARRLGIAWAHGLGNLAVLVLTGVNIYIRTGAPEAAVVPAGLALSAVVVLGLGVTGWLGGEMTYRHGIGVTRRLGAPQEAPPGTPQGHPAE</sequence>
<dbReference type="RefSeq" id="WP_246372845.1">
    <property type="nucleotide sequence ID" value="NZ_JACIEN010000001.1"/>
</dbReference>
<dbReference type="InterPro" id="IPR016923">
    <property type="entry name" value="UCP029509"/>
</dbReference>
<evidence type="ECO:0000256" key="1">
    <source>
        <dbReference type="SAM" id="Phobius"/>
    </source>
</evidence>
<dbReference type="InterPro" id="IPR019251">
    <property type="entry name" value="DUF2231_TM"/>
</dbReference>
<evidence type="ECO:0000313" key="3">
    <source>
        <dbReference type="EMBL" id="MBB4016433.1"/>
    </source>
</evidence>
<feature type="transmembrane region" description="Helical" evidence="1">
    <location>
        <begin position="120"/>
        <end position="139"/>
    </location>
</feature>
<organism evidence="3 4">
    <name type="scientific">Chelatococcus caeni</name>
    <dbReference type="NCBI Taxonomy" id="1348468"/>
    <lineage>
        <taxon>Bacteria</taxon>
        <taxon>Pseudomonadati</taxon>
        <taxon>Pseudomonadota</taxon>
        <taxon>Alphaproteobacteria</taxon>
        <taxon>Hyphomicrobiales</taxon>
        <taxon>Chelatococcaceae</taxon>
        <taxon>Chelatococcus</taxon>
    </lineage>
</organism>
<feature type="transmembrane region" description="Helical" evidence="1">
    <location>
        <begin position="54"/>
        <end position="74"/>
    </location>
</feature>
<gene>
    <name evidence="3" type="ORF">GGR16_001439</name>
</gene>
<keyword evidence="1" id="KW-0812">Transmembrane</keyword>
<dbReference type="EMBL" id="JACIEN010000001">
    <property type="protein sequence ID" value="MBB4016433.1"/>
    <property type="molecule type" value="Genomic_DNA"/>
</dbReference>